<evidence type="ECO:0000313" key="2">
    <source>
        <dbReference type="Proteomes" id="UP000489600"/>
    </source>
</evidence>
<gene>
    <name evidence="1" type="ORF">ANE_LOCUS20995</name>
</gene>
<name>A0A565CAF3_9BRAS</name>
<dbReference type="EMBL" id="CABITT030000007">
    <property type="protein sequence ID" value="VVB10551.1"/>
    <property type="molecule type" value="Genomic_DNA"/>
</dbReference>
<protein>
    <submittedName>
        <fullName evidence="1">Uncharacterized protein</fullName>
    </submittedName>
</protein>
<dbReference type="OrthoDB" id="767974at2759"/>
<dbReference type="PANTHER" id="PTHR36071:SF1">
    <property type="entry name" value="DNA DOUBLE-STRAND BREAK REPAIR PROTEIN"/>
    <property type="match status" value="1"/>
</dbReference>
<accession>A0A565CAF3</accession>
<dbReference type="PANTHER" id="PTHR36071">
    <property type="entry name" value="DNA DOUBLE-STRAND BREAK REPAIR PROTEIN"/>
    <property type="match status" value="1"/>
</dbReference>
<evidence type="ECO:0000313" key="1">
    <source>
        <dbReference type="EMBL" id="VVB10551.1"/>
    </source>
</evidence>
<reference evidence="1" key="1">
    <citation type="submission" date="2019-07" db="EMBL/GenBank/DDBJ databases">
        <authorList>
            <person name="Dittberner H."/>
        </authorList>
    </citation>
    <scope>NUCLEOTIDE SEQUENCE [LARGE SCALE GENOMIC DNA]</scope>
</reference>
<dbReference type="AlphaFoldDB" id="A0A565CAF3"/>
<keyword evidence="2" id="KW-1185">Reference proteome</keyword>
<comment type="caution">
    <text evidence="1">The sequence shown here is derived from an EMBL/GenBank/DDBJ whole genome shotgun (WGS) entry which is preliminary data.</text>
</comment>
<organism evidence="1 2">
    <name type="scientific">Arabis nemorensis</name>
    <dbReference type="NCBI Taxonomy" id="586526"/>
    <lineage>
        <taxon>Eukaryota</taxon>
        <taxon>Viridiplantae</taxon>
        <taxon>Streptophyta</taxon>
        <taxon>Embryophyta</taxon>
        <taxon>Tracheophyta</taxon>
        <taxon>Spermatophyta</taxon>
        <taxon>Magnoliopsida</taxon>
        <taxon>eudicotyledons</taxon>
        <taxon>Gunneridae</taxon>
        <taxon>Pentapetalae</taxon>
        <taxon>rosids</taxon>
        <taxon>malvids</taxon>
        <taxon>Brassicales</taxon>
        <taxon>Brassicaceae</taxon>
        <taxon>Arabideae</taxon>
        <taxon>Arabis</taxon>
    </lineage>
</organism>
<proteinExistence type="predicted"/>
<dbReference type="Proteomes" id="UP000489600">
    <property type="component" value="Unassembled WGS sequence"/>
</dbReference>
<sequence>MLIEYLFECSDMEVIPKSLMKALSLVNTRNVDHKVFPREAVEQETKCILNVSAQVKEIFWQYIPDNDAYMEDSDDDDGENCSLFDNEEFVNRDSRLQNIKLQAT</sequence>